<dbReference type="InterPro" id="IPR047057">
    <property type="entry name" value="MerR_fam"/>
</dbReference>
<evidence type="ECO:0000256" key="1">
    <source>
        <dbReference type="ARBA" id="ARBA00023125"/>
    </source>
</evidence>
<keyword evidence="4" id="KW-1185">Reference proteome</keyword>
<keyword evidence="1" id="KW-0238">DNA-binding</keyword>
<organism evidence="3 4">
    <name type="scientific">Lacrimispora algidixylanolytica</name>
    <dbReference type="NCBI Taxonomy" id="94868"/>
    <lineage>
        <taxon>Bacteria</taxon>
        <taxon>Bacillati</taxon>
        <taxon>Bacillota</taxon>
        <taxon>Clostridia</taxon>
        <taxon>Lachnospirales</taxon>
        <taxon>Lachnospiraceae</taxon>
        <taxon>Lacrimispora</taxon>
    </lineage>
</organism>
<name>A0A419T7B1_9FIRM</name>
<dbReference type="Proteomes" id="UP000284277">
    <property type="component" value="Unassembled WGS sequence"/>
</dbReference>
<dbReference type="InterPro" id="IPR010499">
    <property type="entry name" value="AraC_E-bd"/>
</dbReference>
<dbReference type="OrthoDB" id="9773308at2"/>
<dbReference type="RefSeq" id="WP_120195897.1">
    <property type="nucleotide sequence ID" value="NZ_MCIA01000007.1"/>
</dbReference>
<sequence length="273" mass="31195">MLKIGDFSKLARISIRMLRHYDEIGLLEPKSIDQMTGYRYYGEDQLPMASRITSLKEMGFGLAVIGNIIGNYNNPKELARFLEIKQSEVNLELQETNRRVRLLETAIERLRKDVTSMNYNVTLKNIPQRYVASVRNIIPAYNQEGILWNLLMTETAGHNLQSDENCFSLAIFHGEGHSDNEVDVEIQVSVKGTYQDTEHVKFKTVPEVEIASAIYKGSYEQITDVNQAVANWVNDNGYEFNGSLFCIYHVSPAQTNNPEEMVTEVCYPVRLRS</sequence>
<dbReference type="CDD" id="cd01107">
    <property type="entry name" value="HTH_BmrR"/>
    <property type="match status" value="1"/>
</dbReference>
<feature type="domain" description="HTH merR-type" evidence="2">
    <location>
        <begin position="1"/>
        <end position="71"/>
    </location>
</feature>
<dbReference type="InterPro" id="IPR000551">
    <property type="entry name" value="MerR-type_HTH_dom"/>
</dbReference>
<accession>A0A419T7B1</accession>
<dbReference type="InterPro" id="IPR029442">
    <property type="entry name" value="GyrI-like"/>
</dbReference>
<evidence type="ECO:0000313" key="4">
    <source>
        <dbReference type="Proteomes" id="UP000284277"/>
    </source>
</evidence>
<dbReference type="SUPFAM" id="SSF55136">
    <property type="entry name" value="Probable bacterial effector-binding domain"/>
    <property type="match status" value="1"/>
</dbReference>
<dbReference type="PANTHER" id="PTHR30204:SF97">
    <property type="entry name" value="MERR FAMILY REGULATORY PROTEIN"/>
    <property type="match status" value="1"/>
</dbReference>
<evidence type="ECO:0000313" key="3">
    <source>
        <dbReference type="EMBL" id="RKD33316.1"/>
    </source>
</evidence>
<dbReference type="Pfam" id="PF00376">
    <property type="entry name" value="MerR"/>
    <property type="match status" value="1"/>
</dbReference>
<dbReference type="SMART" id="SM00871">
    <property type="entry name" value="AraC_E_bind"/>
    <property type="match status" value="1"/>
</dbReference>
<dbReference type="Pfam" id="PF06445">
    <property type="entry name" value="GyrI-like"/>
    <property type="match status" value="1"/>
</dbReference>
<dbReference type="Gene3D" id="3.20.80.10">
    <property type="entry name" value="Regulatory factor, effector binding domain"/>
    <property type="match status" value="1"/>
</dbReference>
<dbReference type="InterPro" id="IPR009061">
    <property type="entry name" value="DNA-bd_dom_put_sf"/>
</dbReference>
<reference evidence="3 4" key="1">
    <citation type="submission" date="2016-08" db="EMBL/GenBank/DDBJ databases">
        <title>A new outlook on sporulation: Clostridium algidixylanolyticum.</title>
        <authorList>
            <person name="Poppleton D.I."/>
            <person name="Gribaldo S."/>
        </authorList>
    </citation>
    <scope>NUCLEOTIDE SEQUENCE [LARGE SCALE GENOMIC DNA]</scope>
    <source>
        <strain evidence="3 4">SPL73</strain>
    </source>
</reference>
<dbReference type="PROSITE" id="PS50937">
    <property type="entry name" value="HTH_MERR_2"/>
    <property type="match status" value="1"/>
</dbReference>
<dbReference type="AlphaFoldDB" id="A0A419T7B1"/>
<dbReference type="GO" id="GO:0003677">
    <property type="term" value="F:DNA binding"/>
    <property type="evidence" value="ECO:0007669"/>
    <property type="project" value="UniProtKB-KW"/>
</dbReference>
<proteinExistence type="predicted"/>
<dbReference type="PROSITE" id="PS00552">
    <property type="entry name" value="HTH_MERR_1"/>
    <property type="match status" value="1"/>
</dbReference>
<protein>
    <submittedName>
        <fullName evidence="3">MerR family transcriptional regulator</fullName>
    </submittedName>
</protein>
<dbReference type="InterPro" id="IPR011256">
    <property type="entry name" value="Reg_factor_effector_dom_sf"/>
</dbReference>
<dbReference type="EMBL" id="MCIA01000007">
    <property type="protein sequence ID" value="RKD33316.1"/>
    <property type="molecule type" value="Genomic_DNA"/>
</dbReference>
<dbReference type="GO" id="GO:0003700">
    <property type="term" value="F:DNA-binding transcription factor activity"/>
    <property type="evidence" value="ECO:0007669"/>
    <property type="project" value="InterPro"/>
</dbReference>
<dbReference type="SUPFAM" id="SSF46955">
    <property type="entry name" value="Putative DNA-binding domain"/>
    <property type="match status" value="1"/>
</dbReference>
<dbReference type="SMART" id="SM00422">
    <property type="entry name" value="HTH_MERR"/>
    <property type="match status" value="1"/>
</dbReference>
<dbReference type="Gene3D" id="1.10.1660.10">
    <property type="match status" value="1"/>
</dbReference>
<evidence type="ECO:0000259" key="2">
    <source>
        <dbReference type="PROSITE" id="PS50937"/>
    </source>
</evidence>
<dbReference type="PANTHER" id="PTHR30204">
    <property type="entry name" value="REDOX-CYCLING DRUG-SENSING TRANSCRIPTIONAL ACTIVATOR SOXR"/>
    <property type="match status" value="1"/>
</dbReference>
<gene>
    <name evidence="3" type="ORF">BET01_14935</name>
</gene>
<comment type="caution">
    <text evidence="3">The sequence shown here is derived from an EMBL/GenBank/DDBJ whole genome shotgun (WGS) entry which is preliminary data.</text>
</comment>